<dbReference type="NCBIfam" id="NF006527">
    <property type="entry name" value="PRK08990.1"/>
    <property type="match status" value="1"/>
</dbReference>
<dbReference type="InterPro" id="IPR000540">
    <property type="entry name" value="Flag_MotA_CS"/>
</dbReference>
<name>A0A7C3GUV7_9BACT</name>
<keyword evidence="11" id="KW-0966">Cell projection</keyword>
<dbReference type="InterPro" id="IPR002898">
    <property type="entry name" value="MotA_ExbB_proton_chnl"/>
</dbReference>
<dbReference type="Pfam" id="PF01618">
    <property type="entry name" value="MotA_ExbB"/>
    <property type="match status" value="1"/>
</dbReference>
<evidence type="ECO:0000256" key="6">
    <source>
        <dbReference type="ARBA" id="ARBA00022779"/>
    </source>
</evidence>
<keyword evidence="11" id="KW-0969">Cilium</keyword>
<sequence>MDLGTVVGLILGMVLLTGSIVVGGQIGIYINIPSILITVGGTIAATFIRFSLNEVLGSINVAMKAFFYKVKPPEEIIKEIVTLANIARREGLLKLEKQPIEDPFLKKAIMFCVDGHEADFIEEVLSKEMQLTAQRHEVGINMFKSMGDAAPAFGMIGTLIGLVQMLSSMEDPKTIGPAMAVALLTTLYGAVMANLIFLPIADKLSLRSEEELLGKKVIIEGVLGIQKGLNPRVLEEVLQTFLPPKKRKASGSEE</sequence>
<keyword evidence="3" id="KW-0813">Transport</keyword>
<keyword evidence="6" id="KW-0283">Flagellar rotation</keyword>
<organism evidence="11">
    <name type="scientific">Thermosulfurimonas dismutans</name>
    <dbReference type="NCBI Taxonomy" id="999894"/>
    <lineage>
        <taxon>Bacteria</taxon>
        <taxon>Pseudomonadati</taxon>
        <taxon>Thermodesulfobacteriota</taxon>
        <taxon>Thermodesulfobacteria</taxon>
        <taxon>Thermodesulfobacteriales</taxon>
        <taxon>Thermodesulfobacteriaceae</taxon>
        <taxon>Thermosulfurimonas</taxon>
    </lineage>
</organism>
<dbReference type="GO" id="GO:0006935">
    <property type="term" value="P:chemotaxis"/>
    <property type="evidence" value="ECO:0007669"/>
    <property type="project" value="InterPro"/>
</dbReference>
<dbReference type="PROSITE" id="PS01307">
    <property type="entry name" value="MOTA"/>
    <property type="match status" value="1"/>
</dbReference>
<dbReference type="GO" id="GO:0071978">
    <property type="term" value="P:bacterial-type flagellum-dependent swarming motility"/>
    <property type="evidence" value="ECO:0007669"/>
    <property type="project" value="InterPro"/>
</dbReference>
<keyword evidence="8 9" id="KW-0472">Membrane</keyword>
<evidence type="ECO:0000256" key="1">
    <source>
        <dbReference type="ARBA" id="ARBA00004651"/>
    </source>
</evidence>
<keyword evidence="4" id="KW-1003">Cell membrane</keyword>
<proteinExistence type="inferred from homology"/>
<dbReference type="EMBL" id="DRMH01000104">
    <property type="protein sequence ID" value="HFC98343.1"/>
    <property type="molecule type" value="Genomic_DNA"/>
</dbReference>
<dbReference type="GO" id="GO:0005886">
    <property type="term" value="C:plasma membrane"/>
    <property type="evidence" value="ECO:0007669"/>
    <property type="project" value="UniProtKB-SubCell"/>
</dbReference>
<feature type="domain" description="MotA/TolQ/ExbB proton channel" evidence="10">
    <location>
        <begin position="98"/>
        <end position="212"/>
    </location>
</feature>
<evidence type="ECO:0000256" key="7">
    <source>
        <dbReference type="ARBA" id="ARBA00022989"/>
    </source>
</evidence>
<comment type="subcellular location">
    <subcellularLocation>
        <location evidence="1">Cell membrane</location>
        <topology evidence="1">Multi-pass membrane protein</topology>
    </subcellularLocation>
</comment>
<evidence type="ECO:0000256" key="9">
    <source>
        <dbReference type="SAM" id="Phobius"/>
    </source>
</evidence>
<feature type="transmembrane region" description="Helical" evidence="9">
    <location>
        <begin position="178"/>
        <end position="198"/>
    </location>
</feature>
<evidence type="ECO:0000313" key="11">
    <source>
        <dbReference type="EMBL" id="HFC98343.1"/>
    </source>
</evidence>
<evidence type="ECO:0000256" key="4">
    <source>
        <dbReference type="ARBA" id="ARBA00022475"/>
    </source>
</evidence>
<evidence type="ECO:0000256" key="5">
    <source>
        <dbReference type="ARBA" id="ARBA00022692"/>
    </source>
</evidence>
<reference evidence="11" key="1">
    <citation type="journal article" date="2020" name="mSystems">
        <title>Genome- and Community-Level Interaction Insights into Carbon Utilization and Element Cycling Functions of Hydrothermarchaeota in Hydrothermal Sediment.</title>
        <authorList>
            <person name="Zhou Z."/>
            <person name="Liu Y."/>
            <person name="Xu W."/>
            <person name="Pan J."/>
            <person name="Luo Z.H."/>
            <person name="Li M."/>
        </authorList>
    </citation>
    <scope>NUCLEOTIDE SEQUENCE [LARGE SCALE GENOMIC DNA]</scope>
    <source>
        <strain evidence="11">HyVt-483</strain>
    </source>
</reference>
<keyword evidence="11" id="KW-0282">Flagellum</keyword>
<evidence type="ECO:0000256" key="8">
    <source>
        <dbReference type="ARBA" id="ARBA00023136"/>
    </source>
</evidence>
<keyword evidence="5 9" id="KW-0812">Transmembrane</keyword>
<evidence type="ECO:0000256" key="2">
    <source>
        <dbReference type="ARBA" id="ARBA00008038"/>
    </source>
</evidence>
<gene>
    <name evidence="11" type="primary">pomA</name>
    <name evidence="11" type="ORF">ENJ40_07805</name>
</gene>
<comment type="caution">
    <text evidence="11">The sequence shown here is derived from an EMBL/GenBank/DDBJ whole genome shotgun (WGS) entry which is preliminary data.</text>
</comment>
<feature type="transmembrane region" description="Helical" evidence="9">
    <location>
        <begin position="6"/>
        <end position="30"/>
    </location>
</feature>
<protein>
    <submittedName>
        <fullName evidence="11">Flagellar motor protein PomA</fullName>
    </submittedName>
</protein>
<keyword evidence="7 9" id="KW-1133">Transmembrane helix</keyword>
<dbReference type="PANTHER" id="PTHR30433">
    <property type="entry name" value="CHEMOTAXIS PROTEIN MOTA"/>
    <property type="match status" value="1"/>
</dbReference>
<dbReference type="Proteomes" id="UP000886043">
    <property type="component" value="Unassembled WGS sequence"/>
</dbReference>
<dbReference type="InterPro" id="IPR047055">
    <property type="entry name" value="MotA-like"/>
</dbReference>
<comment type="similarity">
    <text evidence="2">Belongs to the MotA family.</text>
</comment>
<feature type="transmembrane region" description="Helical" evidence="9">
    <location>
        <begin position="149"/>
        <end position="166"/>
    </location>
</feature>
<evidence type="ECO:0000256" key="3">
    <source>
        <dbReference type="ARBA" id="ARBA00022448"/>
    </source>
</evidence>
<dbReference type="AlphaFoldDB" id="A0A7C3GUV7"/>
<dbReference type="PANTHER" id="PTHR30433:SF2">
    <property type="entry name" value="MOTILITY PROTEIN A"/>
    <property type="match status" value="1"/>
</dbReference>
<evidence type="ECO:0000259" key="10">
    <source>
        <dbReference type="Pfam" id="PF01618"/>
    </source>
</evidence>
<accession>A0A7C3GUV7</accession>